<comment type="caution">
    <text evidence="6">The sequence shown here is derived from an EMBL/GenBank/DDBJ whole genome shotgun (WGS) entry which is preliminary data.</text>
</comment>
<keyword evidence="1" id="KW-0479">Metal-binding</keyword>
<evidence type="ECO:0000256" key="4">
    <source>
        <dbReference type="SAM" id="MobiDB-lite"/>
    </source>
</evidence>
<dbReference type="PROSITE" id="PS50994">
    <property type="entry name" value="INTEGRASE"/>
    <property type="match status" value="1"/>
</dbReference>
<dbReference type="InterPro" id="IPR001584">
    <property type="entry name" value="Integrase_cat-core"/>
</dbReference>
<feature type="coiled-coil region" evidence="3">
    <location>
        <begin position="1134"/>
        <end position="1168"/>
    </location>
</feature>
<name>A0ABQ4YZS1_9ASTR</name>
<gene>
    <name evidence="6" type="ORF">Tco_0748916</name>
</gene>
<dbReference type="InterPro" id="IPR036397">
    <property type="entry name" value="RNaseH_sf"/>
</dbReference>
<evidence type="ECO:0000313" key="7">
    <source>
        <dbReference type="Proteomes" id="UP001151760"/>
    </source>
</evidence>
<feature type="region of interest" description="Disordered" evidence="4">
    <location>
        <begin position="928"/>
        <end position="962"/>
    </location>
</feature>
<dbReference type="InterPro" id="IPR013103">
    <property type="entry name" value="RVT_2"/>
</dbReference>
<keyword evidence="3" id="KW-0175">Coiled coil</keyword>
<dbReference type="InterPro" id="IPR012337">
    <property type="entry name" value="RNaseH-like_sf"/>
</dbReference>
<dbReference type="PANTHER" id="PTHR42648">
    <property type="entry name" value="TRANSPOSASE, PUTATIVE-RELATED"/>
    <property type="match status" value="1"/>
</dbReference>
<dbReference type="Gene3D" id="3.30.420.10">
    <property type="entry name" value="Ribonuclease H-like superfamily/Ribonuclease H"/>
    <property type="match status" value="1"/>
</dbReference>
<dbReference type="CDD" id="cd09272">
    <property type="entry name" value="RNase_HI_RT_Ty1"/>
    <property type="match status" value="1"/>
</dbReference>
<organism evidence="6 7">
    <name type="scientific">Tanacetum coccineum</name>
    <dbReference type="NCBI Taxonomy" id="301880"/>
    <lineage>
        <taxon>Eukaryota</taxon>
        <taxon>Viridiplantae</taxon>
        <taxon>Streptophyta</taxon>
        <taxon>Embryophyta</taxon>
        <taxon>Tracheophyta</taxon>
        <taxon>Spermatophyta</taxon>
        <taxon>Magnoliopsida</taxon>
        <taxon>eudicotyledons</taxon>
        <taxon>Gunneridae</taxon>
        <taxon>Pentapetalae</taxon>
        <taxon>asterids</taxon>
        <taxon>campanulids</taxon>
        <taxon>Asterales</taxon>
        <taxon>Asteraceae</taxon>
        <taxon>Asteroideae</taxon>
        <taxon>Anthemideae</taxon>
        <taxon>Anthemidinae</taxon>
        <taxon>Tanacetum</taxon>
    </lineage>
</organism>
<accession>A0ABQ4YZS1</accession>
<keyword evidence="7" id="KW-1185">Reference proteome</keyword>
<evidence type="ECO:0000256" key="1">
    <source>
        <dbReference type="ARBA" id="ARBA00022723"/>
    </source>
</evidence>
<dbReference type="InterPro" id="IPR043502">
    <property type="entry name" value="DNA/RNA_pol_sf"/>
</dbReference>
<dbReference type="PANTHER" id="PTHR42648:SF18">
    <property type="entry name" value="RETROTRANSPOSON, UNCLASSIFIED-LIKE PROTEIN"/>
    <property type="match status" value="1"/>
</dbReference>
<feature type="domain" description="Integrase catalytic" evidence="5">
    <location>
        <begin position="1729"/>
        <end position="1910"/>
    </location>
</feature>
<feature type="region of interest" description="Disordered" evidence="4">
    <location>
        <begin position="171"/>
        <end position="198"/>
    </location>
</feature>
<dbReference type="InterPro" id="IPR039537">
    <property type="entry name" value="Retrotran_Ty1/copia-like"/>
</dbReference>
<dbReference type="Proteomes" id="UP001151760">
    <property type="component" value="Unassembled WGS sequence"/>
</dbReference>
<keyword evidence="2" id="KW-0378">Hydrolase</keyword>
<feature type="coiled-coil region" evidence="3">
    <location>
        <begin position="662"/>
        <end position="696"/>
    </location>
</feature>
<feature type="compositionally biased region" description="Basic and acidic residues" evidence="4">
    <location>
        <begin position="180"/>
        <end position="198"/>
    </location>
</feature>
<dbReference type="InterPro" id="IPR025724">
    <property type="entry name" value="GAG-pre-integrase_dom"/>
</dbReference>
<evidence type="ECO:0000256" key="3">
    <source>
        <dbReference type="SAM" id="Coils"/>
    </source>
</evidence>
<proteinExistence type="predicted"/>
<reference evidence="6" key="1">
    <citation type="journal article" date="2022" name="Int. J. Mol. Sci.">
        <title>Draft Genome of Tanacetum Coccineum: Genomic Comparison of Closely Related Tanacetum-Family Plants.</title>
        <authorList>
            <person name="Yamashiro T."/>
            <person name="Shiraishi A."/>
            <person name="Nakayama K."/>
            <person name="Satake H."/>
        </authorList>
    </citation>
    <scope>NUCLEOTIDE SEQUENCE</scope>
</reference>
<evidence type="ECO:0000256" key="2">
    <source>
        <dbReference type="ARBA" id="ARBA00022801"/>
    </source>
</evidence>
<reference evidence="6" key="2">
    <citation type="submission" date="2022-01" db="EMBL/GenBank/DDBJ databases">
        <authorList>
            <person name="Yamashiro T."/>
            <person name="Shiraishi A."/>
            <person name="Satake H."/>
            <person name="Nakayama K."/>
        </authorList>
    </citation>
    <scope>NUCLEOTIDE SEQUENCE</scope>
</reference>
<dbReference type="SUPFAM" id="SSF53098">
    <property type="entry name" value="Ribonuclease H-like"/>
    <property type="match status" value="1"/>
</dbReference>
<sequence length="2226" mass="252043">MTTLADKAILSGADNRPPMLEKDMYDSWKSRMELYMMNRQHGRMILESVENGPLIWPTIEENGVTRPRKYSELTPADAIQADCDVKATNIILQGLPPEVYALVSNHRITKELWERIQLLMQGTSLMKQERERGGTHVPNNALILQLEITDDFGFKDKVFAEYKTQANEGAFAQGTVGHQKSREQTSGDAGYRSRDNTKRTVPVETSDAFVLSGRVPVSTAKKRISKEQHINCDIQGRLCCCPYNREKVFLANFSRIDETKIYVDNESAICVVKNPVYHSKTKHIEIRHHFIRDSYEKRLIEMVKIHTDNNVADLLTKAFDVRFGGKHYIEVGRELDTGGSPRQQTHLGGAFGSDVGGYTPGSDEGRLQLQELMTMCTKLSKQYIYEDSYASKEKVPTDQELLEKMLNLQLEAEEESTMAFELIKFIKSMLEELNSPEPTLSSRPTKVEVPKELLKVSMLNTSLKKLKYLLAGFDMVVKERTTPTTITKGSWGFEHTKACFRDEIIPFVKPLKDLFNTFNQYFIDELSEVQNVFHQMEHAVEQHRVELKTFEVKMNQVLNENERLLEQVINKDIVNIIMNSSVDNVSVNVHECEKCLKLKTELLHKKDFIEKEIYDKLFKSFTTLEKHCISLEVDTQLNQEIFQRDNSVSNQSAPSFDQLFELNELKAQSQEKDTVIKKLKERIKSLSGKMNEDKIKKDLEEIETINIELDHRVSKLIAENEHLKQTYKQLYDSIKPARIRSKEQCDDLINQVNLKSVEISDLNASLQEKVLEIIALKDDLRKLKEKALVDNAVTKHTINPEMLMIDVKPITPKLWNKKTAHYAYIKHTQEEATVLRDLVEHVKSKYPLDHSLESACRYAKLIQELLTHINKTCPSVNNTDGKSVAMTPKNKDKRVRFIKPVTSLGYTITKTASTSNLVSNKPMLSSTGVKPFTSASGSQLSGNTKKDKIRQTPSSTQKNKVEARLRKVKSSLKNNDYVVQPKGTAHVQHSKLNVNSELKCVKCNGCMLSDNHDLCVLDFINNVNARKQSTFVKKSSKRKVWKPSGKVFTNIRYIWRPTGRTFTIVGNAFPLTRITTTAKVPLRKPTALEKVSYTTLEKHCISLEVDTQLNQEIFQRDNSVSNQSAPNFDQYFELNELKAQSQEKDTVIRKLKERIKSLSGNMNEDKVKKDIEEIETINIELDHRVSKLIAENEHLKQTYKQLYDSIKPTRIRSKEQCDALINQVNQKSVEISDLNASLQEKDLVITALKDELRKLKGKDLADNIVTKHTIAPEMLKDDVEPIAPKLLNNRTAHSNYLRHTQEQAAILREELLIIIRQTWPSINNSSDKLVAVTPKNKDKRVRFTEPITSSGNTNTQTASSSNLVSNKPVLSSTGIKPSISASGSQPSGNTKNDKIQQTPSSSQKNKVEAHPRTIKSSLKNKKCVVEPKGTANVQHFKLNANYELLCVKCNGCMLFDNHDLCVLNFINDVNARAKSKSVKKSSKRKVWKPTGKVFANIGYTWRPTGQTFTIVGNVCPLTRITTTAKVPLRKPTAIETDTPKPVVTLVYSRKPRKSKTNAPVSKPEIIKSIYANNKEPSKSWRSIVSDVPSSSLDECRSSKLLSGTVKFRNDHVAKILGYDDYHIGNVTISRVYYVEGLGHNLFSVGKLCDSNLKVAFRQHTCFIRNLEGVDLLTGSRGNNLYTLSLGDMMASSPICLLSKASKTKSWLWHRRLSHLNFGAINHLARHGLVRGLPKLKFEKDYLCSACAMGKSKKKPHKPKSEDTNQEKLYLLHMDLCGPMRVASVNGKKSKDEASDFIIKFLKMIQLRLKAPVRRIKTNNGTEFVNQTLREYYEKVGISHETSVARSPQQNGIVERCNHTLIEVARTMVIYAKAPLFLWAEAVATACYTQNRSIIRLRHSKTPYELLHDKLPDLSFFHVFGALCYPTNDSENLGKLQLKADIDFDELTTMASKHSSLEPALHEMTPATISSGLVSNPTPSTPYVPPSRTVWDLLFQPLFDELLNPPPCVDLPAPEVIALIPEVVAPEPAASTGSPFSITVDQDAPSPKNDFESSSSDVIPTVVHIAPPNSEHVNKWTKDHPLDNIIGELERPIYKVKLDELGGILKNKARLVARGYRQEEGIDFEESFAPVARLDAIRIFLAFAAHMNMIVYQIDVKTAFLNDILRKEVYVSQPDGFVDQDNPNHVYKLKKALYGLKQAPRAWYDLLSKFLLSQEFSKGTGDPTLFI</sequence>
<dbReference type="Pfam" id="PF07727">
    <property type="entry name" value="RVT_2"/>
    <property type="match status" value="1"/>
</dbReference>
<dbReference type="EMBL" id="BQNB010010819">
    <property type="protein sequence ID" value="GJS82375.1"/>
    <property type="molecule type" value="Genomic_DNA"/>
</dbReference>
<evidence type="ECO:0000259" key="5">
    <source>
        <dbReference type="PROSITE" id="PS50994"/>
    </source>
</evidence>
<dbReference type="Pfam" id="PF13976">
    <property type="entry name" value="gag_pre-integrs"/>
    <property type="match status" value="1"/>
</dbReference>
<feature type="compositionally biased region" description="Polar residues" evidence="4">
    <location>
        <begin position="928"/>
        <end position="943"/>
    </location>
</feature>
<feature type="region of interest" description="Disordered" evidence="4">
    <location>
        <begin position="1341"/>
        <end position="1413"/>
    </location>
</feature>
<dbReference type="SUPFAM" id="SSF56672">
    <property type="entry name" value="DNA/RNA polymerases"/>
    <property type="match status" value="1"/>
</dbReference>
<feature type="compositionally biased region" description="Polar residues" evidence="4">
    <location>
        <begin position="1346"/>
        <end position="1404"/>
    </location>
</feature>
<protein>
    <submittedName>
        <fullName evidence="6">Retrovirus-related pol polyprotein from transposon TNT 1-94</fullName>
    </submittedName>
</protein>
<feature type="coiled-coil region" evidence="3">
    <location>
        <begin position="540"/>
        <end position="567"/>
    </location>
</feature>
<evidence type="ECO:0000313" key="6">
    <source>
        <dbReference type="EMBL" id="GJS82375.1"/>
    </source>
</evidence>